<dbReference type="GO" id="GO:0016787">
    <property type="term" value="F:hydrolase activity"/>
    <property type="evidence" value="ECO:0007669"/>
    <property type="project" value="UniProtKB-KW"/>
</dbReference>
<dbReference type="GO" id="GO:0003677">
    <property type="term" value="F:DNA binding"/>
    <property type="evidence" value="ECO:0007669"/>
    <property type="project" value="UniProtKB-KW"/>
</dbReference>
<dbReference type="Proteomes" id="UP000007718">
    <property type="component" value="Plasmid pDEIPR03"/>
</dbReference>
<feature type="binding site" evidence="8">
    <location>
        <position position="234"/>
    </location>
    <ligand>
        <name>Mn(2+)</name>
        <dbReference type="ChEBI" id="CHEBI:29035"/>
    </ligand>
</feature>
<keyword evidence="5 8" id="KW-0460">Magnesium</keyword>
<dbReference type="OrthoDB" id="9777847at2"/>
<keyword evidence="2 8" id="KW-0479">Metal-binding</keyword>
<dbReference type="InterPro" id="IPR042206">
    <property type="entry name" value="CRISPR-assoc_Cas1_C"/>
</dbReference>
<dbReference type="InterPro" id="IPR050646">
    <property type="entry name" value="Cas1"/>
</dbReference>
<evidence type="ECO:0000256" key="3">
    <source>
        <dbReference type="ARBA" id="ARBA00022759"/>
    </source>
</evidence>
<dbReference type="HAMAP" id="MF_01470">
    <property type="entry name" value="Cas1"/>
    <property type="match status" value="1"/>
</dbReference>
<dbReference type="NCBIfam" id="TIGR03638">
    <property type="entry name" value="cas1_ECOLI"/>
    <property type="match status" value="1"/>
</dbReference>
<keyword evidence="7 8" id="KW-0238">DNA-binding</keyword>
<dbReference type="GO" id="GO:0043571">
    <property type="term" value="P:maintenance of CRISPR repeat elements"/>
    <property type="evidence" value="ECO:0007669"/>
    <property type="project" value="UniProtKB-UniRule"/>
</dbReference>
<evidence type="ECO:0000256" key="5">
    <source>
        <dbReference type="ARBA" id="ARBA00022842"/>
    </source>
</evidence>
<dbReference type="GO" id="GO:0046872">
    <property type="term" value="F:metal ion binding"/>
    <property type="evidence" value="ECO:0007669"/>
    <property type="project" value="UniProtKB-UniRule"/>
</dbReference>
<keyword evidence="10" id="KW-0614">Plasmid</keyword>
<dbReference type="Gene3D" id="3.100.10.20">
    <property type="entry name" value="CRISPR-associated endonuclease Cas1, N-terminal domain"/>
    <property type="match status" value="1"/>
</dbReference>
<dbReference type="PANTHER" id="PTHR34353:SF3">
    <property type="entry name" value="CRISPR-ASSOCIATED ENDONUCLEASE CAS1"/>
    <property type="match status" value="1"/>
</dbReference>
<feature type="compositionally biased region" description="Acidic residues" evidence="9">
    <location>
        <begin position="289"/>
        <end position="306"/>
    </location>
</feature>
<dbReference type="Pfam" id="PF01867">
    <property type="entry name" value="Cas_Cas1"/>
    <property type="match status" value="2"/>
</dbReference>
<evidence type="ECO:0000256" key="4">
    <source>
        <dbReference type="ARBA" id="ARBA00022801"/>
    </source>
</evidence>
<feature type="region of interest" description="Disordered" evidence="9">
    <location>
        <begin position="289"/>
        <end position="315"/>
    </location>
</feature>
<dbReference type="HOGENOM" id="CLU_077904_0_0_0"/>
<keyword evidence="8" id="KW-0464">Manganese</keyword>
<keyword evidence="6 8" id="KW-0051">Antiviral defense</keyword>
<name>F0RQX5_DEIPM</name>
<dbReference type="InterPro" id="IPR042211">
    <property type="entry name" value="CRISPR-assoc_Cas1_N"/>
</dbReference>
<dbReference type="GO" id="GO:0004520">
    <property type="term" value="F:DNA endonuclease activity"/>
    <property type="evidence" value="ECO:0007669"/>
    <property type="project" value="InterPro"/>
</dbReference>
<dbReference type="EMBL" id="CP002539">
    <property type="protein sequence ID" value="ADY27684.1"/>
    <property type="molecule type" value="Genomic_DNA"/>
</dbReference>
<keyword evidence="11" id="KW-1185">Reference proteome</keyword>
<dbReference type="GO" id="GO:0051607">
    <property type="term" value="P:defense response to virus"/>
    <property type="evidence" value="ECO:0007669"/>
    <property type="project" value="UniProtKB-UniRule"/>
</dbReference>
<dbReference type="InterPro" id="IPR033641">
    <property type="entry name" value="Cas1_I-E"/>
</dbReference>
<evidence type="ECO:0000313" key="10">
    <source>
        <dbReference type="EMBL" id="ADY27684.1"/>
    </source>
</evidence>
<dbReference type="AlphaFoldDB" id="F0RQX5"/>
<dbReference type="InterPro" id="IPR019851">
    <property type="entry name" value="CRISPR-assoc_Cas1_ECOLI"/>
</dbReference>
<dbReference type="CDD" id="cd09719">
    <property type="entry name" value="Cas1_I-E"/>
    <property type="match status" value="1"/>
</dbReference>
<dbReference type="EC" id="3.1.-.-" evidence="8"/>
<keyword evidence="4 8" id="KW-0378">Hydrolase</keyword>
<evidence type="ECO:0000313" key="11">
    <source>
        <dbReference type="Proteomes" id="UP000007718"/>
    </source>
</evidence>
<geneLocation type="plasmid" evidence="10 11">
    <name>pDEIPR03</name>
</geneLocation>
<evidence type="ECO:0000256" key="2">
    <source>
        <dbReference type="ARBA" id="ARBA00022723"/>
    </source>
</evidence>
<comment type="similarity">
    <text evidence="8">Belongs to the CRISPR-associated endonuclease Cas1 family.</text>
</comment>
<comment type="cofactor">
    <cofactor evidence="8">
        <name>Mg(2+)</name>
        <dbReference type="ChEBI" id="CHEBI:18420"/>
    </cofactor>
    <cofactor evidence="8">
        <name>Mn(2+)</name>
        <dbReference type="ChEBI" id="CHEBI:29035"/>
    </cofactor>
</comment>
<comment type="function">
    <text evidence="8">CRISPR (clustered regularly interspaced short palindromic repeat), is an adaptive immune system that provides protection against mobile genetic elements (viruses, transposable elements and conjugative plasmids). CRISPR clusters contain spacers, sequences complementary to antecedent mobile elements, and target invading nucleic acids. CRISPR clusters are transcribed and processed into CRISPR RNA (crRNA). Acts as a dsDNA endonuclease. Involved in the integration of spacer DNA into the CRISPR cassette.</text>
</comment>
<evidence type="ECO:0000256" key="8">
    <source>
        <dbReference type="HAMAP-Rule" id="MF_01470"/>
    </source>
</evidence>
<accession>F0RQX5</accession>
<dbReference type="RefSeq" id="WP_013623190.1">
    <property type="nucleotide sequence ID" value="NC_015170.1"/>
</dbReference>
<evidence type="ECO:0000256" key="7">
    <source>
        <dbReference type="ARBA" id="ARBA00023125"/>
    </source>
</evidence>
<dbReference type="KEGG" id="dpt:Deipr_2570"/>
<evidence type="ECO:0000256" key="9">
    <source>
        <dbReference type="SAM" id="MobiDB-lite"/>
    </source>
</evidence>
<feature type="binding site" evidence="8">
    <location>
        <position position="154"/>
    </location>
    <ligand>
        <name>Mn(2+)</name>
        <dbReference type="ChEBI" id="CHEBI:29035"/>
    </ligand>
</feature>
<evidence type="ECO:0000256" key="1">
    <source>
        <dbReference type="ARBA" id="ARBA00022722"/>
    </source>
</evidence>
<organism evidence="10 11">
    <name type="scientific">Deinococcus proteolyticus (strain ATCC 35074 / DSM 20540 / JCM 6276 / NBRC 101906 / NCIMB 13154 / VKM Ac-1939 / CCM 2703 / MRP)</name>
    <dbReference type="NCBI Taxonomy" id="693977"/>
    <lineage>
        <taxon>Bacteria</taxon>
        <taxon>Thermotogati</taxon>
        <taxon>Deinococcota</taxon>
        <taxon>Deinococci</taxon>
        <taxon>Deinococcales</taxon>
        <taxon>Deinococcaceae</taxon>
        <taxon>Deinococcus</taxon>
    </lineage>
</organism>
<evidence type="ECO:0000256" key="6">
    <source>
        <dbReference type="ARBA" id="ARBA00023118"/>
    </source>
</evidence>
<reference evidence="10 11" key="2">
    <citation type="journal article" date="2012" name="Stand. Genomic Sci.">
        <title>Complete genome sequence of the orange-red pigmented, radioresistant Deinococcus proteolyticus type strain (MRP(T)).</title>
        <authorList>
            <person name="Copeland A."/>
            <person name="Zeytun A."/>
            <person name="Yassawong M."/>
            <person name="Nolan M."/>
            <person name="Lucas S."/>
            <person name="Hammon N."/>
            <person name="Deshpande S."/>
            <person name="Cheng J.F."/>
            <person name="Han C."/>
            <person name="Tapia R."/>
            <person name="Goodwin L.A."/>
            <person name="Pitluck S."/>
            <person name="Mavromatis K."/>
            <person name="Liolios K."/>
            <person name="Pagani I."/>
            <person name="Ivanova N."/>
            <person name="Mikhailova N."/>
            <person name="Pati A."/>
            <person name="Chen A."/>
            <person name="Palaniappan K."/>
            <person name="Land M."/>
            <person name="Hauser L."/>
            <person name="Jeffries C.D."/>
            <person name="Brambilla E.M."/>
            <person name="Rohde M."/>
            <person name="Sikorski J."/>
            <person name="Pukall R."/>
            <person name="Goker M."/>
            <person name="Detter J.C."/>
            <person name="Woyke T."/>
            <person name="Bristow J."/>
            <person name="Eisen J.A."/>
            <person name="Markowitz V."/>
            <person name="Hugenholtz P."/>
            <person name="Kyrpides N.C."/>
            <person name="Klenk H.P."/>
            <person name="Lapidus A."/>
        </authorList>
    </citation>
    <scope>NUCLEOTIDE SEQUENCE [LARGE SCALE GENOMIC DNA]</scope>
    <source>
        <strain evidence="11">ATCC 35074 / DSM 20540 / JCM 6276 / NBRC 101906 / NCIMB 13154 / VKM Ac-1939 / CCM 2703 / MRP</strain>
        <plasmid evidence="11">Plasmid pDEIPR03</plasmid>
    </source>
</reference>
<proteinExistence type="inferred from homology"/>
<dbReference type="eggNOG" id="COG1518">
    <property type="taxonomic scope" value="Bacteria"/>
</dbReference>
<comment type="subunit">
    <text evidence="8">Homodimer, forms a heterotetramer with a Cas2 homodimer.</text>
</comment>
<keyword evidence="3 8" id="KW-0255">Endonuclease</keyword>
<sequence length="315" mass="35083">MTGATVQDSGPIIWKRQNLRELPKFRDGTSYLYLEHTVLEQSGRSIQAFHPEGMVEIPCASLGVLLLGPGTSVSHSAMTALSRTGCSVVWVGEQGVRFYAAGIGEASKSGRLMRQARLWANEKSRMRIIRQMYTMRFPEGLPDDLTLQQIRGREGARVRALYSSYSKAHGVKWQERKYNRANWDDASPINKAISAGNTCLNGLAHAAILSLGYTPALGFVHTGKQLSLVYDITDLYKMEVVSPIAFQEAAKGGEDIDRRVRLALRDHIRQARLLERMANDLLTLFEDEYEDDPQEEDVGELYDPDGDVAGGKNYG</sequence>
<dbReference type="InterPro" id="IPR002729">
    <property type="entry name" value="CRISPR-assoc_Cas1"/>
</dbReference>
<protein>
    <recommendedName>
        <fullName evidence="8">CRISPR-associated endonuclease Cas1</fullName>
        <ecNumber evidence="8">3.1.-.-</ecNumber>
    </recommendedName>
</protein>
<dbReference type="Gene3D" id="1.20.120.920">
    <property type="entry name" value="CRISPR-associated endonuclease Cas1, C-terminal domain"/>
    <property type="match status" value="1"/>
</dbReference>
<feature type="binding site" evidence="8">
    <location>
        <position position="221"/>
    </location>
    <ligand>
        <name>Mn(2+)</name>
        <dbReference type="ChEBI" id="CHEBI:29035"/>
    </ligand>
</feature>
<dbReference type="PANTHER" id="PTHR34353">
    <property type="entry name" value="CRISPR-ASSOCIATED ENDONUCLEASE CAS1 1"/>
    <property type="match status" value="1"/>
</dbReference>
<gene>
    <name evidence="8" type="primary">cas1</name>
    <name evidence="10" type="ordered locus">Deipr_2570</name>
</gene>
<keyword evidence="1 8" id="KW-0540">Nuclease</keyword>
<dbReference type="NCBIfam" id="TIGR00287">
    <property type="entry name" value="cas1"/>
    <property type="match status" value="1"/>
</dbReference>
<reference evidence="11" key="1">
    <citation type="submission" date="2011-02" db="EMBL/GenBank/DDBJ databases">
        <title>The complete sequence of plasmid3 of Deinococcus proteolyticus DSM 20540.</title>
        <authorList>
            <consortium name="US DOE Joint Genome Institute (JGI-PGF)"/>
            <person name="Lucas S."/>
            <person name="Copeland A."/>
            <person name="Lapidus A."/>
            <person name="Bruce D."/>
            <person name="Goodwin L."/>
            <person name="Pitluck S."/>
            <person name="Kyrpides N."/>
            <person name="Mavromatis K."/>
            <person name="Pagani I."/>
            <person name="Ivanova N."/>
            <person name="Ovchinnikova G."/>
            <person name="Zeytun A."/>
            <person name="Detter J.C."/>
            <person name="Han C."/>
            <person name="Land M."/>
            <person name="Hauser L."/>
            <person name="Markowitz V."/>
            <person name="Cheng J.-F."/>
            <person name="Hugenholtz P."/>
            <person name="Woyke T."/>
            <person name="Wu D."/>
            <person name="Pukall R."/>
            <person name="Steenblock K."/>
            <person name="Brambilla E."/>
            <person name="Klenk H.-P."/>
            <person name="Eisen J.A."/>
        </authorList>
    </citation>
    <scope>NUCLEOTIDE SEQUENCE [LARGE SCALE GENOMIC DNA]</scope>
    <source>
        <strain evidence="11">ATCC 35074 / DSM 20540 / JCM 6276 / NBRC 101906 / NCIMB 13154 / VKM Ac-1939 / CCM 2703 / MRP</strain>
        <plasmid evidence="11">Plasmid pDEIPR03</plasmid>
    </source>
</reference>